<evidence type="ECO:0000256" key="6">
    <source>
        <dbReference type="SAM" id="SignalP"/>
    </source>
</evidence>
<evidence type="ECO:0000256" key="5">
    <source>
        <dbReference type="ARBA" id="ARBA00023295"/>
    </source>
</evidence>
<feature type="signal peptide" evidence="6">
    <location>
        <begin position="1"/>
        <end position="18"/>
    </location>
</feature>
<dbReference type="SMR" id="A0A8R2H4F6"/>
<dbReference type="FunFam" id="3.90.400.10:FF:000001">
    <property type="entry name" value="Maltase A3, isoform A"/>
    <property type="match status" value="1"/>
</dbReference>
<dbReference type="Gene3D" id="3.90.400.10">
    <property type="entry name" value="Oligo-1,6-glucosidase, Domain 2"/>
    <property type="match status" value="1"/>
</dbReference>
<sequence length="626" mass="72556">MKTYSVCCLLMIAYYTCAIVNANVYFKATKPNNEWWSSTIFYQVYPRSFKDSNKDGIGDLKGITQKLDHFVDLGIETLWVGPFFKSPMDDMGYDVEDFYMIDPMFGTMSDLEELVFEMNKRNLKLVIDLIPNHSSYKCEWFEKSIKQEGKYKDYYMWHNASNQGEVLSNSSVTPIPPNNWLSLFVGSAWTWNEQRKQFYYHQFSKEQPDFDMRNPDVKQQILEIMEFWMDRGVNGFRFDALKYLYENVSLLDEPFMPGMSNASEYVEINHIYTSDQPEIIDTVLEWRAFMDDYTKRKNKSISSLMSSESYSPVNVLMQYYGNFTNPGAQIPFNLALVRFPKDDHIVESIDTIIKNWLADLPENAVANWVIENHDNLRTSSKFGALTVPMFTALKLALPGVDVTYYGSEIGMEDNMYLRPEQITDDNLAGGPRISRPRDYQRCPMQWDDSINAGFTEEKKSWLPVNPNYYKMNVETQKKIPTSNYNFYKKMSQLRKTNTLKNGDLQTYNITQSIYILKRSLLKHESYIVVTNFGSETETVILSNIIRDIKDELFVYLGSENSAYSTGSKVSTVSTGYPLQLRPQSVVVLTDKYIEPELQSNKASGCTESSSKSISFICVFVLSRWFL</sequence>
<evidence type="ECO:0000256" key="4">
    <source>
        <dbReference type="ARBA" id="ARBA00023180"/>
    </source>
</evidence>
<keyword evidence="4" id="KW-0325">Glycoprotein</keyword>
<dbReference type="KEGG" id="api:100168244"/>
<dbReference type="GeneID" id="100168244"/>
<keyword evidence="6" id="KW-0732">Signal</keyword>
<dbReference type="Pfam" id="PF00128">
    <property type="entry name" value="Alpha-amylase"/>
    <property type="match status" value="1"/>
</dbReference>
<protein>
    <recommendedName>
        <fullName evidence="3">alpha-glucosidase</fullName>
        <ecNumber evidence="3">3.2.1.20</ecNumber>
    </recommendedName>
</protein>
<evidence type="ECO:0000256" key="2">
    <source>
        <dbReference type="ARBA" id="ARBA00008061"/>
    </source>
</evidence>
<dbReference type="InterPro" id="IPR017853">
    <property type="entry name" value="GH"/>
</dbReference>
<feature type="domain" description="Glycosyl hydrolase family 13 catalytic" evidence="7">
    <location>
        <begin position="43"/>
        <end position="441"/>
    </location>
</feature>
<dbReference type="EnsemblMetazoa" id="XM_008180971.3">
    <property type="protein sequence ID" value="XP_008179193.1"/>
    <property type="gene ID" value="LOC100168244"/>
</dbReference>
<dbReference type="Gene3D" id="3.20.20.80">
    <property type="entry name" value="Glycosidases"/>
    <property type="match status" value="1"/>
</dbReference>
<evidence type="ECO:0000256" key="3">
    <source>
        <dbReference type="ARBA" id="ARBA00012741"/>
    </source>
</evidence>
<evidence type="ECO:0000313" key="9">
    <source>
        <dbReference type="Proteomes" id="UP000007819"/>
    </source>
</evidence>
<evidence type="ECO:0000259" key="7">
    <source>
        <dbReference type="SMART" id="SM00642"/>
    </source>
</evidence>
<dbReference type="InterPro" id="IPR006047">
    <property type="entry name" value="GH13_cat_dom"/>
</dbReference>
<accession>A0A8R2H4F6</accession>
<dbReference type="GO" id="GO:0004558">
    <property type="term" value="F:alpha-1,4-glucosidase activity"/>
    <property type="evidence" value="ECO:0007669"/>
    <property type="project" value="UniProtKB-EC"/>
</dbReference>
<reference evidence="8" key="2">
    <citation type="submission" date="2022-06" db="UniProtKB">
        <authorList>
            <consortium name="EnsemblMetazoa"/>
        </authorList>
    </citation>
    <scope>IDENTIFICATION</scope>
</reference>
<comment type="catalytic activity">
    <reaction evidence="1">
        <text>Hydrolysis of terminal, non-reducing (1-&gt;4)-linked alpha-D-glucose residues with release of alpha-D-glucose.</text>
        <dbReference type="EC" id="3.2.1.20"/>
    </reaction>
</comment>
<proteinExistence type="inferred from homology"/>
<dbReference type="SUPFAM" id="SSF51445">
    <property type="entry name" value="(Trans)glycosidases"/>
    <property type="match status" value="1"/>
</dbReference>
<feature type="chain" id="PRO_5042775241" description="alpha-glucosidase" evidence="6">
    <location>
        <begin position="19"/>
        <end position="626"/>
    </location>
</feature>
<name>A0A8R2H4F6_ACYPI</name>
<dbReference type="RefSeq" id="XP_008179193.1">
    <property type="nucleotide sequence ID" value="XM_008180971.2"/>
</dbReference>
<dbReference type="EnsemblMetazoa" id="XM_016801287.2">
    <property type="protein sequence ID" value="XP_016656776.1"/>
    <property type="gene ID" value="LOC100168244"/>
</dbReference>
<dbReference type="SMART" id="SM00642">
    <property type="entry name" value="Aamy"/>
    <property type="match status" value="1"/>
</dbReference>
<comment type="similarity">
    <text evidence="2">Belongs to the glycosyl hydrolase 13 family.</text>
</comment>
<dbReference type="InterPro" id="IPR045857">
    <property type="entry name" value="O16G_dom_2"/>
</dbReference>
<dbReference type="GO" id="GO:0005975">
    <property type="term" value="P:carbohydrate metabolic process"/>
    <property type="evidence" value="ECO:0007669"/>
    <property type="project" value="InterPro"/>
</dbReference>
<organism evidence="8 9">
    <name type="scientific">Acyrthosiphon pisum</name>
    <name type="common">Pea aphid</name>
    <dbReference type="NCBI Taxonomy" id="7029"/>
    <lineage>
        <taxon>Eukaryota</taxon>
        <taxon>Metazoa</taxon>
        <taxon>Ecdysozoa</taxon>
        <taxon>Arthropoda</taxon>
        <taxon>Hexapoda</taxon>
        <taxon>Insecta</taxon>
        <taxon>Pterygota</taxon>
        <taxon>Neoptera</taxon>
        <taxon>Paraneoptera</taxon>
        <taxon>Hemiptera</taxon>
        <taxon>Sternorrhyncha</taxon>
        <taxon>Aphidomorpha</taxon>
        <taxon>Aphidoidea</taxon>
        <taxon>Aphididae</taxon>
        <taxon>Macrosiphini</taxon>
        <taxon>Acyrthosiphon</taxon>
    </lineage>
</organism>
<dbReference type="AlphaFoldDB" id="A0A8R2H4F6"/>
<evidence type="ECO:0000256" key="1">
    <source>
        <dbReference type="ARBA" id="ARBA00001657"/>
    </source>
</evidence>
<keyword evidence="5" id="KW-0378">Hydrolase</keyword>
<reference evidence="9" key="1">
    <citation type="submission" date="2010-06" db="EMBL/GenBank/DDBJ databases">
        <authorList>
            <person name="Jiang H."/>
            <person name="Abraham K."/>
            <person name="Ali S."/>
            <person name="Alsbrooks S.L."/>
            <person name="Anim B.N."/>
            <person name="Anosike U.S."/>
            <person name="Attaway T."/>
            <person name="Bandaranaike D.P."/>
            <person name="Battles P.K."/>
            <person name="Bell S.N."/>
            <person name="Bell A.V."/>
            <person name="Beltran B."/>
            <person name="Bickham C."/>
            <person name="Bustamante Y."/>
            <person name="Caleb T."/>
            <person name="Canada A."/>
            <person name="Cardenas V."/>
            <person name="Carter K."/>
            <person name="Chacko J."/>
            <person name="Chandrabose M.N."/>
            <person name="Chavez D."/>
            <person name="Chavez A."/>
            <person name="Chen L."/>
            <person name="Chu H.-S."/>
            <person name="Claassen K.J."/>
            <person name="Cockrell R."/>
            <person name="Collins M."/>
            <person name="Cooper J.A."/>
            <person name="Cree A."/>
            <person name="Curry S.M."/>
            <person name="Da Y."/>
            <person name="Dao M.D."/>
            <person name="Das B."/>
            <person name="Davila M.-L."/>
            <person name="Davy-Carroll L."/>
            <person name="Denson S."/>
            <person name="Dinh H."/>
            <person name="Ebong V.E."/>
            <person name="Edwards J.R."/>
            <person name="Egan A."/>
            <person name="El-Daye J."/>
            <person name="Escobedo L."/>
            <person name="Fernandez S."/>
            <person name="Fernando P.R."/>
            <person name="Flagg N."/>
            <person name="Forbes L.D."/>
            <person name="Fowler R.G."/>
            <person name="Fu Q."/>
            <person name="Gabisi R.A."/>
            <person name="Ganer J."/>
            <person name="Garbino Pronczuk A."/>
            <person name="Garcia R.M."/>
            <person name="Garner T."/>
            <person name="Garrett T.E."/>
            <person name="Gonzalez D.A."/>
            <person name="Hamid H."/>
            <person name="Hawkins E.S."/>
            <person name="Hirani K."/>
            <person name="Hogues M.E."/>
            <person name="Hollins B."/>
            <person name="Hsiao C.-H."/>
            <person name="Jabil R."/>
            <person name="James M.L."/>
            <person name="Jhangiani S.N."/>
            <person name="Johnson B."/>
            <person name="Johnson Q."/>
            <person name="Joshi V."/>
            <person name="Kalu J.B."/>
            <person name="Kam C."/>
            <person name="Kashfia A."/>
            <person name="Keebler J."/>
            <person name="Kisamo H."/>
            <person name="Kovar C.L."/>
            <person name="Lago L.A."/>
            <person name="Lai C.-Y."/>
            <person name="Laidlaw J."/>
            <person name="Lara F."/>
            <person name="Le T.-K."/>
            <person name="Lee S.L."/>
            <person name="Legall F.H."/>
            <person name="Lemon S.J."/>
            <person name="Lewis L.R."/>
            <person name="Li B."/>
            <person name="Liu Y."/>
            <person name="Liu Y.-S."/>
            <person name="Lopez J."/>
            <person name="Lozado R.J."/>
            <person name="Lu J."/>
            <person name="Madu R.C."/>
            <person name="Maheshwari M."/>
            <person name="Maheshwari R."/>
            <person name="Malloy K."/>
            <person name="Martinez E."/>
            <person name="Mathew T."/>
            <person name="Mercado I.C."/>
            <person name="Mercado C."/>
            <person name="Meyer B."/>
            <person name="Montgomery K."/>
            <person name="Morgan M.B."/>
            <person name="Munidasa M."/>
            <person name="Nazareth L.V."/>
            <person name="Nelson J."/>
            <person name="Ng B.M."/>
            <person name="Nguyen N.B."/>
            <person name="Nguyen P.Q."/>
            <person name="Nguyen T."/>
            <person name="Obregon M."/>
            <person name="Okwuonu G.O."/>
            <person name="Onwere C.G."/>
            <person name="Orozco G."/>
            <person name="Parra A."/>
            <person name="Patel S."/>
            <person name="Patil S."/>
            <person name="Perez A."/>
            <person name="Perez Y."/>
            <person name="Pham C."/>
            <person name="Primus E.L."/>
            <person name="Pu L.-L."/>
            <person name="Puazo M."/>
            <person name="Qin X."/>
            <person name="Quiroz J.B."/>
            <person name="Reese J."/>
            <person name="Richards S."/>
            <person name="Rives C.M."/>
            <person name="Robberts R."/>
            <person name="Ruiz S.J."/>
            <person name="Ruiz M.J."/>
            <person name="Santibanez J."/>
            <person name="Schneider B.W."/>
            <person name="Sisson I."/>
            <person name="Smith M."/>
            <person name="Sodergren E."/>
            <person name="Song X.-Z."/>
            <person name="Song B.B."/>
            <person name="Summersgill H."/>
            <person name="Thelus R."/>
            <person name="Thornton R.D."/>
            <person name="Trejos Z.Y."/>
            <person name="Usmani K."/>
            <person name="Vattathil S."/>
            <person name="Villasana D."/>
            <person name="Walker D.L."/>
            <person name="Wang S."/>
            <person name="Wang K."/>
            <person name="White C.S."/>
            <person name="Williams A.C."/>
            <person name="Williamson J."/>
            <person name="Wilson K."/>
            <person name="Woghiren I.O."/>
            <person name="Woodworth J.R."/>
            <person name="Worley K.C."/>
            <person name="Wright R.A."/>
            <person name="Wu W."/>
            <person name="Young L."/>
            <person name="Zhang L."/>
            <person name="Zhang J."/>
            <person name="Zhu Y."/>
            <person name="Muzny D.M."/>
            <person name="Weinstock G."/>
            <person name="Gibbs R.A."/>
        </authorList>
    </citation>
    <scope>NUCLEOTIDE SEQUENCE [LARGE SCALE GENOMIC DNA]</scope>
    <source>
        <strain evidence="9">LSR1</strain>
    </source>
</reference>
<dbReference type="CDD" id="cd11328">
    <property type="entry name" value="AmyAc_maltase"/>
    <property type="match status" value="1"/>
</dbReference>
<dbReference type="OrthoDB" id="1740265at2759"/>
<dbReference type="PANTHER" id="PTHR10357">
    <property type="entry name" value="ALPHA-AMYLASE FAMILY MEMBER"/>
    <property type="match status" value="1"/>
</dbReference>
<evidence type="ECO:0000313" key="8">
    <source>
        <dbReference type="EnsemblMetazoa" id="XP_016656776.1"/>
    </source>
</evidence>
<dbReference type="PANTHER" id="PTHR10357:SF179">
    <property type="entry name" value="NEUTRAL AND BASIC AMINO ACID TRANSPORT PROTEIN RBAT"/>
    <property type="match status" value="1"/>
</dbReference>
<dbReference type="Proteomes" id="UP000007819">
    <property type="component" value="Chromosome A3"/>
</dbReference>
<keyword evidence="5" id="KW-0326">Glycosidase</keyword>
<keyword evidence="9" id="KW-1185">Reference proteome</keyword>
<dbReference type="EC" id="3.2.1.20" evidence="3"/>
<dbReference type="RefSeq" id="XP_016656776.1">
    <property type="nucleotide sequence ID" value="XM_016801287.1"/>
</dbReference>